<reference evidence="2 3" key="1">
    <citation type="journal article" date="2013" name="Int. J. Syst. Evol. Microbiol.">
        <title>Hoeflea suaedae sp. nov., an endophytic bacterium isolated from the root of the halophyte Suaeda maritima.</title>
        <authorList>
            <person name="Chung E.J."/>
            <person name="Park J.A."/>
            <person name="Pramanik P."/>
            <person name="Bibi F."/>
            <person name="Jeon C.O."/>
            <person name="Chung Y.R."/>
        </authorList>
    </citation>
    <scope>NUCLEOTIDE SEQUENCE [LARGE SCALE GENOMIC DNA]</scope>
    <source>
        <strain evidence="2 3">YC6898</strain>
    </source>
</reference>
<comment type="caution">
    <text evidence="2">The sequence shown here is derived from an EMBL/GenBank/DDBJ whole genome shotgun (WGS) entry which is preliminary data.</text>
</comment>
<dbReference type="RefSeq" id="WP_133284447.1">
    <property type="nucleotide sequence ID" value="NZ_SMSI01000002.1"/>
</dbReference>
<evidence type="ECO:0000256" key="1">
    <source>
        <dbReference type="SAM" id="Phobius"/>
    </source>
</evidence>
<evidence type="ECO:0000313" key="2">
    <source>
        <dbReference type="EMBL" id="TDH35747.1"/>
    </source>
</evidence>
<keyword evidence="1" id="KW-0812">Transmembrane</keyword>
<dbReference type="Proteomes" id="UP000295131">
    <property type="component" value="Unassembled WGS sequence"/>
</dbReference>
<keyword evidence="3" id="KW-1185">Reference proteome</keyword>
<dbReference type="AlphaFoldDB" id="A0A4R5PJB1"/>
<gene>
    <name evidence="2" type="ORF">E2A64_10460</name>
</gene>
<sequence length="80" mass="9033">MFEIFIDGPARLVAALIYFGWMIITVIAGVAAGMWVAGRLRDRMTRILANALGVLVFFYASLVLYRAQHWLAFELLQGQQ</sequence>
<keyword evidence="1" id="KW-0472">Membrane</keyword>
<feature type="transmembrane region" description="Helical" evidence="1">
    <location>
        <begin position="47"/>
        <end position="67"/>
    </location>
</feature>
<evidence type="ECO:0000313" key="3">
    <source>
        <dbReference type="Proteomes" id="UP000295131"/>
    </source>
</evidence>
<dbReference type="EMBL" id="SMSI01000002">
    <property type="protein sequence ID" value="TDH35747.1"/>
    <property type="molecule type" value="Genomic_DNA"/>
</dbReference>
<proteinExistence type="predicted"/>
<protein>
    <submittedName>
        <fullName evidence="2">Uncharacterized protein</fullName>
    </submittedName>
</protein>
<organism evidence="2 3">
    <name type="scientific">Pseudohoeflea suaedae</name>
    <dbReference type="NCBI Taxonomy" id="877384"/>
    <lineage>
        <taxon>Bacteria</taxon>
        <taxon>Pseudomonadati</taxon>
        <taxon>Pseudomonadota</taxon>
        <taxon>Alphaproteobacteria</taxon>
        <taxon>Hyphomicrobiales</taxon>
        <taxon>Rhizobiaceae</taxon>
        <taxon>Pseudohoeflea</taxon>
    </lineage>
</organism>
<name>A0A4R5PJB1_9HYPH</name>
<feature type="transmembrane region" description="Helical" evidence="1">
    <location>
        <begin position="12"/>
        <end position="35"/>
    </location>
</feature>
<accession>A0A4R5PJB1</accession>
<keyword evidence="1" id="KW-1133">Transmembrane helix</keyword>